<proteinExistence type="predicted"/>
<feature type="region of interest" description="Disordered" evidence="1">
    <location>
        <begin position="469"/>
        <end position="494"/>
    </location>
</feature>
<dbReference type="Pfam" id="PF05133">
    <property type="entry name" value="SPP1_portal"/>
    <property type="match status" value="1"/>
</dbReference>
<name>A0A8S5U136_9CAUD</name>
<reference evidence="2" key="1">
    <citation type="journal article" date="2021" name="Proc. Natl. Acad. Sci. U.S.A.">
        <title>A Catalog of Tens of Thousands of Viruses from Human Metagenomes Reveals Hidden Associations with Chronic Diseases.</title>
        <authorList>
            <person name="Tisza M.J."/>
            <person name="Buck C.B."/>
        </authorList>
    </citation>
    <scope>NUCLEOTIDE SEQUENCE</scope>
    <source>
        <strain evidence="2">CtGoR6</strain>
    </source>
</reference>
<protein>
    <submittedName>
        <fullName evidence="2">PORTAL PROTEIN</fullName>
    </submittedName>
</protein>
<evidence type="ECO:0000256" key="1">
    <source>
        <dbReference type="SAM" id="MobiDB-lite"/>
    </source>
</evidence>
<dbReference type="InterPro" id="IPR006428">
    <property type="entry name" value="Portal_SPP1-type"/>
</dbReference>
<sequence>MDKVNEFEHGEDRRPYNVSRSFQQLYGPEANFSYRAHTADEILSDVKKLREMIRDHYEKQCPRLAALDDYMKARNTAIYNDESRRVEEGKADHRAAHNFAKIINVFDVGYNTGIPIKKSSDNEKINEMITEYDKLNDVESLDSELWRDFKKYGRAYELQYRNRNNEDRSVISNVFETFVCYGLDVERTPLFAVRYLRYRIGTREEVTVSIYTDKEIITYKPTTMAALNLVEEKRERHYWGEVPITEYSPDRYRQSGYEDVIPLIDLYDAAQSDTSNYMTDLNEATLIVSGDLDLSKYTVKEIIDMKKANLLLLANGINPDGSKSQTDAKYIYKQYDVSGTEAYKERLQDDIHKISFVPDLTDESFSGNQSGEAMKYKLFGFQQIAKDSQRGFKKGLVRRYRLLLNIKKFVNEASNDDLGNFTVTFTPNLPKAVLEELKALVDAGAEFSQETLLELASFVENIKTEQERLQAEAEEQKKDPVIKDMFGGDGDGNE</sequence>
<organism evidence="2">
    <name type="scientific">Siphoviridae sp. ctGoR6</name>
    <dbReference type="NCBI Taxonomy" id="2825416"/>
    <lineage>
        <taxon>Viruses</taxon>
        <taxon>Duplodnaviria</taxon>
        <taxon>Heunggongvirae</taxon>
        <taxon>Uroviricota</taxon>
        <taxon>Caudoviricetes</taxon>
    </lineage>
</organism>
<evidence type="ECO:0000313" key="2">
    <source>
        <dbReference type="EMBL" id="DAF88159.1"/>
    </source>
</evidence>
<dbReference type="NCBIfam" id="TIGR01538">
    <property type="entry name" value="portal_SPP1"/>
    <property type="match status" value="1"/>
</dbReference>
<dbReference type="EMBL" id="BK015979">
    <property type="protein sequence ID" value="DAF88159.1"/>
    <property type="molecule type" value="Genomic_DNA"/>
</dbReference>
<accession>A0A8S5U136</accession>
<dbReference type="InterPro" id="IPR021145">
    <property type="entry name" value="Portal_protein_SPP1_Gp6-like"/>
</dbReference>
<feature type="compositionally biased region" description="Basic and acidic residues" evidence="1">
    <location>
        <begin position="469"/>
        <end position="482"/>
    </location>
</feature>